<feature type="domain" description="PA14" evidence="1">
    <location>
        <begin position="2149"/>
        <end position="2297"/>
    </location>
</feature>
<dbReference type="EMBL" id="PYAW01000003">
    <property type="protein sequence ID" value="PSL46349.1"/>
    <property type="molecule type" value="Genomic_DNA"/>
</dbReference>
<organism evidence="2 3">
    <name type="scientific">Chitinophaga niastensis</name>
    <dbReference type="NCBI Taxonomy" id="536980"/>
    <lineage>
        <taxon>Bacteria</taxon>
        <taxon>Pseudomonadati</taxon>
        <taxon>Bacteroidota</taxon>
        <taxon>Chitinophagia</taxon>
        <taxon>Chitinophagales</taxon>
        <taxon>Chitinophagaceae</taxon>
        <taxon>Chitinophaga</taxon>
    </lineage>
</organism>
<dbReference type="Gene3D" id="2.60.120.260">
    <property type="entry name" value="Galactose-binding domain-like"/>
    <property type="match status" value="1"/>
</dbReference>
<dbReference type="SUPFAM" id="SSF56988">
    <property type="entry name" value="Anthrax protective antigen"/>
    <property type="match status" value="1"/>
</dbReference>
<gene>
    <name evidence="2" type="ORF">CLV51_103327</name>
</gene>
<evidence type="ECO:0000313" key="3">
    <source>
        <dbReference type="Proteomes" id="UP000240971"/>
    </source>
</evidence>
<sequence length="2491" mass="276546">MVQLLGNRYRNQIAFFLAYLLTLGYIGDLKAAVYGFHSRGDHSFVTSTVYAGGEISNDSEPSRMHNNSAGPVVAAAATKGAAGRPYGGPTQPEMQSFKSVNASNMVDLFTGDFSYNIPLMDVGGYPLSLHYNSGITMDQEASWVGCGWNVNPGAVTRTMRGLPDDFNGQDSITKIESIKENKTVSVAGDIDVELLGLNTAALKVSAGFTLGVTHNNYMGWGVETGICPSISTALSGGKNAAGTLTGSLSITSSSQYGANISPSIAYRLSSNNKSQVYGASIGSNYNNRAGMSALQLHAEAKQSVYALKNSNDDHIYSSAGVNASISFAVPSYMPTISMPFKNSTYSFGVKVGGEIWGVRPGFGITGTVQSQKLAYIQKSFPAYGYMNYTKGKNDAGALLDFNREKELCFNYSSTPHIAIPAYTYDAFSISGEGINGMFRAYRSDIGYIHDHKMQTESGSDKLSVDIGAGGYVHIGTDLMMVDASTENKAWLGQNDLLPKVDFTDSDTTYESVYVKNPGEQTAADQDFHKAIGGDDLVRARLTGDDKNVSLAPQLEKVISAQPAGYIDINTPIIKNKRDKRTQMTTCLTAEQADRYGYEKTIKSYPENSYPEANCPSGVTEIQRVSGYRKANHISEVDVLNTDGKKYVYSLPVYNVEQQEATMAVAQQTDAALLDRGLTRYDNTDDGVSNNKGKDNYYARTITPAYPHSFLLTAILSPDYVDLRGDGVTDDDLGDAIKFNYTQITTENNPFSWRVPYSTEHNLANYNEGFKSYSRDDKGTYIYGKKELWYTNSIASKNMIALFRISPREDVVSVADRSGGLNTAGGKMLRKLDRIDLYSKSDFIKNGVNAKPVKSVFFEYYPQNAALCKNISGPGTAKLTLKAVWFSYNGGRKRNPYIFNYNANNPDYNPARYDRWGNYKDPANNPGGLGNLDYPYAVQDSAIAAKNVAAWNLEEIRLPSGGKLKVTYEGDDYAYVQNKRAAQLFKIAGFAASESAAPSGALYSQTAENRYVFVDLPTAVENAGEFNTRYLQGISQLYFKLSVKMPVTDKWRTGNDYEWIPLYADIESIGLVNKNRAWIKVKEVNGGSPFAKVAIQFLRLNLPSKAYPNSETGDDVGFTEMVQVVFSSLKQYVDIFKKFETIAKGQSWCKDADLNHSFIRLDQPDFKRYGGGLRVKRVELSDSYNKMTGERESTYGKEYNYTTTGDVNGKQVTISSGVASYEPGIGADENPFRVAKELNEKTNLMAPANLMYSEEPLGECFFPAPVVGYSKVRVRTINADKTKSADGWEETEFYTSRDFPTLTDFTPLDVYSKKRYKPQLNSFFRVNAKDYVTLSQGFKVELNDMHGKMKSQASYPENDGANPVTSTKYYYRVDDDKAAQKHLNNDVLMVQGAAGTLTGGVMGKEIELMTDFREQVSKTTSLNVGINADIVPAFFIPLVLPSAIPFPQSEEMRFRSSAVVKTINRHAILDSVVSVDKGSVVSTKNLVWDGESGEVIVSRTNNEFNDPVYNFTYPAWWAYDGMGPAYTNLGATFDNKNLQIVRGKLFGSDNVPSYFEKYFRSGDEMVVDAYLEAGVTNITPVFRSAAVIVNDPNLCGPVNWDNNLSRTRIWALDAAKGKEQHSGIYFIDQEGRPFTGKIVTMKIVRSGRRNMSGAGAGSIVSLANPVRTINGQRRIVIDNDTRVLSASTATFNDFWKVANHWYVKDTVYKVPRYFQPLTLEPSVTLFRSDRVGPNSPIASTPRYNNDYVIGSMDYIDSQSGSWGCWYGRASRQQLSKSVLSFNFSLIPSNAIITNATISFVPYNTVRDLFARVTQGGRRCRESNYDWANNNTYFQSPSAAYLRRVTSPWGIGNGYNVPVTDANRVSNVNNYNYQNISCTNLVQDIIRGGNYGILFEEQRTDPPNNDHQWTNFLSFNAKNSFNGKIHAAPQLTVTYKIIVDSVGQLCKQFISDSMINPYRFGILGAWRGNKQYVYYHDRNESVASATTQTDTRNEGVLKDFVPFWSFTPNGLQMTADTSKWLWTSVQQYFNKKGFETENYDALYRYNSGSYGYNQQLALTAVQNARQHETFFDGFEDYNYATKACTDLCKDKRVFDGFTITNADSHTGTYSLSLPANNIRNVDFAVSGAADTLQTLSIKIDSTRNYQEIVTPRGKGLTGTYSGCGRTINRIDPVVNFYWPQKVSPDPTLNCTTGWQTIVWRGKLQATNTDFYRFYIDFRGGRSTSYIMTVGNRLVTFNGGFSIPMRLVAGQLYDVIISFKTERSHHFGFPQFGNDYYDLGITASWSRNNAPTKVLIPAGSFYPNTYPVDSAGSYKKNLVSYCVKMNNVKPANVILPGTAPIKGGKYVVSGWVKVKGDNNNNAVIGNKLPLGVGFGSRGNAAVWLVATGVRIEGWQRYDAVVDVPAGATLFRLFLQSGNNELLFDDLRIHPFNANMKSYVYDPVSLRLVADLDENNYATYYEYDDEGTLIRVKKETEEGVKTLKETRSSQTKISQ</sequence>
<comment type="caution">
    <text evidence="2">The sequence shown here is derived from an EMBL/GenBank/DDBJ whole genome shotgun (WGS) entry which is preliminary data.</text>
</comment>
<keyword evidence="3" id="KW-1185">Reference proteome</keyword>
<reference evidence="2 3" key="1">
    <citation type="submission" date="2018-03" db="EMBL/GenBank/DDBJ databases">
        <title>Genomic Encyclopedia of Archaeal and Bacterial Type Strains, Phase II (KMG-II): from individual species to whole genera.</title>
        <authorList>
            <person name="Goeker M."/>
        </authorList>
    </citation>
    <scope>NUCLEOTIDE SEQUENCE [LARGE SCALE GENOMIC DNA]</scope>
    <source>
        <strain evidence="2 3">DSM 24859</strain>
    </source>
</reference>
<dbReference type="InterPro" id="IPR037524">
    <property type="entry name" value="PA14/GLEYA"/>
</dbReference>
<name>A0A2P8HJF3_CHINA</name>
<proteinExistence type="predicted"/>
<evidence type="ECO:0000313" key="2">
    <source>
        <dbReference type="EMBL" id="PSL46349.1"/>
    </source>
</evidence>
<dbReference type="OrthoDB" id="9814627at2"/>
<dbReference type="PROSITE" id="PS51820">
    <property type="entry name" value="PA14"/>
    <property type="match status" value="1"/>
</dbReference>
<dbReference type="Proteomes" id="UP000240971">
    <property type="component" value="Unassembled WGS sequence"/>
</dbReference>
<evidence type="ECO:0000259" key="1">
    <source>
        <dbReference type="PROSITE" id="PS51820"/>
    </source>
</evidence>
<dbReference type="RefSeq" id="WP_106529135.1">
    <property type="nucleotide sequence ID" value="NZ_PYAW01000003.1"/>
</dbReference>
<protein>
    <recommendedName>
        <fullName evidence="1">PA14 domain-containing protein</fullName>
    </recommendedName>
</protein>
<accession>A0A2P8HJF3</accession>